<proteinExistence type="predicted"/>
<evidence type="ECO:0000313" key="8">
    <source>
        <dbReference type="Proteomes" id="UP000199435"/>
    </source>
</evidence>
<evidence type="ECO:0000256" key="3">
    <source>
        <dbReference type="ARBA" id="ARBA00022692"/>
    </source>
</evidence>
<gene>
    <name evidence="7" type="ORF">GA0061102_100617</name>
</gene>
<evidence type="ECO:0000256" key="1">
    <source>
        <dbReference type="ARBA" id="ARBA00004651"/>
    </source>
</evidence>
<keyword evidence="3 6" id="KW-0812">Transmembrane</keyword>
<keyword evidence="2" id="KW-1003">Cell membrane</keyword>
<keyword evidence="5 6" id="KW-0472">Membrane</keyword>
<evidence type="ECO:0000256" key="2">
    <source>
        <dbReference type="ARBA" id="ARBA00022475"/>
    </source>
</evidence>
<dbReference type="GO" id="GO:0005886">
    <property type="term" value="C:plasma membrane"/>
    <property type="evidence" value="ECO:0007669"/>
    <property type="project" value="UniProtKB-SubCell"/>
</dbReference>
<dbReference type="STRING" id="411945.GA0061102_100617"/>
<protein>
    <submittedName>
        <fullName evidence="7">Uncharacterized membrane protein YbhN, UPF0104 family</fullName>
    </submittedName>
</protein>
<dbReference type="Proteomes" id="UP000199435">
    <property type="component" value="Unassembled WGS sequence"/>
</dbReference>
<sequence length="341" mass="36777">MPDETSEKSGLKPPLAFGCPNYMKTPMVASRQNWFIRNRMMLLTLAVVVAYAAFIAWFWGWSSILAQWSKVGALPILLALALLTGTYFLRTWRIYDYFPKETTGRFTALFRVTQVHNLLNIMLPFRTGETSFPVLMRSEFGIPLARGTSALFVMRLLDLHALLAAAGVGLALASPYRVLAWIVWAAFLLLPVAGFISRRPLIRLAARILPKKAQGLVHELERGLPVDARAFARAWLMTVVNWLVKVVVLAWALGLMNVAPLSASFGGALGGELSSVLPVHAPGGVGTYPAGIAAGAMAFGASSAKAAIENLAQASINAHLLIVVSALTGTAIGLLVGRQRA</sequence>
<organism evidence="7 8">
    <name type="scientific">Rhizobium miluonense</name>
    <dbReference type="NCBI Taxonomy" id="411945"/>
    <lineage>
        <taxon>Bacteria</taxon>
        <taxon>Pseudomonadati</taxon>
        <taxon>Pseudomonadota</taxon>
        <taxon>Alphaproteobacteria</taxon>
        <taxon>Hyphomicrobiales</taxon>
        <taxon>Rhizobiaceae</taxon>
        <taxon>Rhizobium/Agrobacterium group</taxon>
        <taxon>Rhizobium</taxon>
    </lineage>
</organism>
<keyword evidence="8" id="KW-1185">Reference proteome</keyword>
<feature type="transmembrane region" description="Helical" evidence="6">
    <location>
        <begin position="40"/>
        <end position="59"/>
    </location>
</feature>
<accession>A0A1C3UV48</accession>
<feature type="transmembrane region" description="Helical" evidence="6">
    <location>
        <begin position="152"/>
        <end position="172"/>
    </location>
</feature>
<name>A0A1C3UV48_9HYPH</name>
<evidence type="ECO:0000256" key="6">
    <source>
        <dbReference type="SAM" id="Phobius"/>
    </source>
</evidence>
<feature type="transmembrane region" description="Helical" evidence="6">
    <location>
        <begin position="178"/>
        <end position="197"/>
    </location>
</feature>
<dbReference type="EMBL" id="FMAH01000006">
    <property type="protein sequence ID" value="SCB19167.1"/>
    <property type="molecule type" value="Genomic_DNA"/>
</dbReference>
<dbReference type="InterPro" id="IPR022791">
    <property type="entry name" value="L-PG_synthase/AglD"/>
</dbReference>
<evidence type="ECO:0000313" key="7">
    <source>
        <dbReference type="EMBL" id="SCB19167.1"/>
    </source>
</evidence>
<feature type="transmembrane region" description="Helical" evidence="6">
    <location>
        <begin position="318"/>
        <end position="337"/>
    </location>
</feature>
<dbReference type="AlphaFoldDB" id="A0A1C3UV48"/>
<feature type="transmembrane region" description="Helical" evidence="6">
    <location>
        <begin position="71"/>
        <end position="89"/>
    </location>
</feature>
<keyword evidence="4 6" id="KW-1133">Transmembrane helix</keyword>
<dbReference type="PANTHER" id="PTHR39087:SF2">
    <property type="entry name" value="UPF0104 MEMBRANE PROTEIN MJ1595"/>
    <property type="match status" value="1"/>
</dbReference>
<evidence type="ECO:0000256" key="5">
    <source>
        <dbReference type="ARBA" id="ARBA00023136"/>
    </source>
</evidence>
<dbReference type="PANTHER" id="PTHR39087">
    <property type="entry name" value="UPF0104 MEMBRANE PROTEIN MJ1595"/>
    <property type="match status" value="1"/>
</dbReference>
<feature type="transmembrane region" description="Helical" evidence="6">
    <location>
        <begin position="234"/>
        <end position="254"/>
    </location>
</feature>
<comment type="subcellular location">
    <subcellularLocation>
        <location evidence="1">Cell membrane</location>
        <topology evidence="1">Multi-pass membrane protein</topology>
    </subcellularLocation>
</comment>
<dbReference type="Pfam" id="PF03706">
    <property type="entry name" value="LPG_synthase_TM"/>
    <property type="match status" value="1"/>
</dbReference>
<reference evidence="8" key="1">
    <citation type="submission" date="2016-08" db="EMBL/GenBank/DDBJ databases">
        <authorList>
            <person name="Varghese N."/>
            <person name="Submissions Spin"/>
        </authorList>
    </citation>
    <scope>NUCLEOTIDE SEQUENCE [LARGE SCALE GENOMIC DNA]</scope>
    <source>
        <strain evidence="8">HAMBI 2971</strain>
    </source>
</reference>
<evidence type="ECO:0000256" key="4">
    <source>
        <dbReference type="ARBA" id="ARBA00022989"/>
    </source>
</evidence>